<dbReference type="Proteomes" id="UP001597549">
    <property type="component" value="Unassembled WGS sequence"/>
</dbReference>
<accession>A0ABW5Z4Y5</accession>
<organism evidence="2 3">
    <name type="scientific">Flavobacterium ardleyense</name>
    <dbReference type="NCBI Taxonomy" id="2038737"/>
    <lineage>
        <taxon>Bacteria</taxon>
        <taxon>Pseudomonadati</taxon>
        <taxon>Bacteroidota</taxon>
        <taxon>Flavobacteriia</taxon>
        <taxon>Flavobacteriales</taxon>
        <taxon>Flavobacteriaceae</taxon>
        <taxon>Flavobacterium</taxon>
    </lineage>
</organism>
<evidence type="ECO:0000256" key="1">
    <source>
        <dbReference type="SAM" id="Phobius"/>
    </source>
</evidence>
<protein>
    <submittedName>
        <fullName evidence="2">Uncharacterized protein</fullName>
    </submittedName>
</protein>
<comment type="caution">
    <text evidence="2">The sequence shown here is derived from an EMBL/GenBank/DDBJ whole genome shotgun (WGS) entry which is preliminary data.</text>
</comment>
<name>A0ABW5Z4Y5_9FLAO</name>
<feature type="transmembrane region" description="Helical" evidence="1">
    <location>
        <begin position="41"/>
        <end position="58"/>
    </location>
</feature>
<proteinExistence type="predicted"/>
<dbReference type="EMBL" id="JBHUOL010000006">
    <property type="protein sequence ID" value="MFD2907824.1"/>
    <property type="molecule type" value="Genomic_DNA"/>
</dbReference>
<sequence length="155" mass="18188">MTLILENALDFKRFKNVFFLNLILSLLLFGFLFSEESTSKIIIFSLSLICLTLTFLLFSKKGLICNNENVIKIISLFGIIIKIKHFQLYKNSHLNHKKFISSNNYQAHHIFDRTFHVEENFFVLYLNEQNLSTLHSQDKFDQALSFIESNSNLML</sequence>
<keyword evidence="1" id="KW-0472">Membrane</keyword>
<evidence type="ECO:0000313" key="3">
    <source>
        <dbReference type="Proteomes" id="UP001597549"/>
    </source>
</evidence>
<gene>
    <name evidence="2" type="ORF">ACFSX9_03655</name>
</gene>
<evidence type="ECO:0000313" key="2">
    <source>
        <dbReference type="EMBL" id="MFD2907824.1"/>
    </source>
</evidence>
<reference evidence="3" key="1">
    <citation type="journal article" date="2019" name="Int. J. Syst. Evol. Microbiol.">
        <title>The Global Catalogue of Microorganisms (GCM) 10K type strain sequencing project: providing services to taxonomists for standard genome sequencing and annotation.</title>
        <authorList>
            <consortium name="The Broad Institute Genomics Platform"/>
            <consortium name="The Broad Institute Genome Sequencing Center for Infectious Disease"/>
            <person name="Wu L."/>
            <person name="Ma J."/>
        </authorList>
    </citation>
    <scope>NUCLEOTIDE SEQUENCE [LARGE SCALE GENOMIC DNA]</scope>
    <source>
        <strain evidence="3">KCTC 52644</strain>
    </source>
</reference>
<keyword evidence="3" id="KW-1185">Reference proteome</keyword>
<feature type="transmembrane region" description="Helical" evidence="1">
    <location>
        <begin position="17"/>
        <end position="34"/>
    </location>
</feature>
<keyword evidence="1" id="KW-0812">Transmembrane</keyword>
<dbReference type="RefSeq" id="WP_379804541.1">
    <property type="nucleotide sequence ID" value="NZ_JBHUOL010000006.1"/>
</dbReference>
<keyword evidence="1" id="KW-1133">Transmembrane helix</keyword>